<dbReference type="Pfam" id="PF05362">
    <property type="entry name" value="Lon_C"/>
    <property type="match status" value="1"/>
</dbReference>
<reference evidence="4 5" key="1">
    <citation type="submission" date="2013-03" db="EMBL/GenBank/DDBJ databases">
        <title>The Genome Sequence of Enterococcus saccharolyticus ATCC_43076 (Illumina only assembly).</title>
        <authorList>
            <consortium name="The Broad Institute Genomics Platform"/>
            <consortium name="The Broad Institute Genome Sequencing Center for Infectious Disease"/>
            <person name="Earl A."/>
            <person name="Russ C."/>
            <person name="Gilmore M."/>
            <person name="Surin D."/>
            <person name="Walker B."/>
            <person name="Young S."/>
            <person name="Zeng Q."/>
            <person name="Gargeya S."/>
            <person name="Fitzgerald M."/>
            <person name="Haas B."/>
            <person name="Abouelleil A."/>
            <person name="Allen A.W."/>
            <person name="Alvarado L."/>
            <person name="Arachchi H.M."/>
            <person name="Berlin A.M."/>
            <person name="Chapman S.B."/>
            <person name="Gainer-Dewar J."/>
            <person name="Goldberg J."/>
            <person name="Griggs A."/>
            <person name="Gujja S."/>
            <person name="Hansen M."/>
            <person name="Howarth C."/>
            <person name="Imamovic A."/>
            <person name="Ireland A."/>
            <person name="Larimer J."/>
            <person name="McCowan C."/>
            <person name="Murphy C."/>
            <person name="Pearson M."/>
            <person name="Poon T.W."/>
            <person name="Priest M."/>
            <person name="Roberts A."/>
            <person name="Saif S."/>
            <person name="Shea T."/>
            <person name="Sisk P."/>
            <person name="Sykes S."/>
            <person name="Wortman J."/>
            <person name="Nusbaum C."/>
            <person name="Birren B."/>
        </authorList>
    </citation>
    <scope>NUCLEOTIDE SEQUENCE [LARGE SCALE GENOMIC DNA]</scope>
    <source>
        <strain evidence="4 5">ATCC 43076</strain>
    </source>
</reference>
<dbReference type="eggNOG" id="COG3480">
    <property type="taxonomic scope" value="Bacteria"/>
</dbReference>
<dbReference type="PANTHER" id="PTHR10046">
    <property type="entry name" value="ATP DEPENDENT LON PROTEASE FAMILY MEMBER"/>
    <property type="match status" value="1"/>
</dbReference>
<accession>S0J857</accession>
<dbReference type="GO" id="GO:0030163">
    <property type="term" value="P:protein catabolic process"/>
    <property type="evidence" value="ECO:0007669"/>
    <property type="project" value="InterPro"/>
</dbReference>
<dbReference type="STRING" id="41997.RV16_GL002175"/>
<dbReference type="GO" id="GO:0004176">
    <property type="term" value="F:ATP-dependent peptidase activity"/>
    <property type="evidence" value="ECO:0007669"/>
    <property type="project" value="InterPro"/>
</dbReference>
<keyword evidence="1" id="KW-0812">Transmembrane</keyword>
<organism evidence="4 5">
    <name type="scientific">Enterococcus saccharolyticus subsp. saccharolyticus ATCC 43076</name>
    <dbReference type="NCBI Taxonomy" id="1139996"/>
    <lineage>
        <taxon>Bacteria</taxon>
        <taxon>Bacillati</taxon>
        <taxon>Bacillota</taxon>
        <taxon>Bacilli</taxon>
        <taxon>Lactobacillales</taxon>
        <taxon>Enterococcaceae</taxon>
        <taxon>Enterococcus</taxon>
    </lineage>
</organism>
<gene>
    <name evidence="4" type="ORF">OMQ_01061</name>
</gene>
<dbReference type="InterPro" id="IPR008269">
    <property type="entry name" value="Lon_proteolytic"/>
</dbReference>
<dbReference type="Gene3D" id="3.30.230.10">
    <property type="match status" value="1"/>
</dbReference>
<evidence type="ECO:0000259" key="3">
    <source>
        <dbReference type="Pfam" id="PF13180"/>
    </source>
</evidence>
<evidence type="ECO:0000313" key="5">
    <source>
        <dbReference type="Proteomes" id="UP000014136"/>
    </source>
</evidence>
<dbReference type="SUPFAM" id="SSF54211">
    <property type="entry name" value="Ribosomal protein S5 domain 2-like"/>
    <property type="match status" value="1"/>
</dbReference>
<dbReference type="OrthoDB" id="2356897at2"/>
<dbReference type="InterPro" id="IPR014721">
    <property type="entry name" value="Ribsml_uS5_D2-typ_fold_subgr"/>
</dbReference>
<keyword evidence="1" id="KW-1133">Transmembrane helix</keyword>
<dbReference type="Pfam" id="PF13180">
    <property type="entry name" value="PDZ_2"/>
    <property type="match status" value="1"/>
</dbReference>
<dbReference type="PATRIC" id="fig|1139996.3.peg.1044"/>
<dbReference type="InterPro" id="IPR027065">
    <property type="entry name" value="Lon_Prtase"/>
</dbReference>
<feature type="transmembrane region" description="Helical" evidence="1">
    <location>
        <begin position="12"/>
        <end position="33"/>
    </location>
</feature>
<dbReference type="InterPro" id="IPR001478">
    <property type="entry name" value="PDZ"/>
</dbReference>
<name>S0J857_9ENTE</name>
<keyword evidence="5" id="KW-1185">Reference proteome</keyword>
<dbReference type="EMBL" id="AHYT01000004">
    <property type="protein sequence ID" value="EOT29109.1"/>
    <property type="molecule type" value="Genomic_DNA"/>
</dbReference>
<dbReference type="NCBIfam" id="NF041438">
    <property type="entry name" value="SepM_fam_S16"/>
    <property type="match status" value="1"/>
</dbReference>
<proteinExistence type="predicted"/>
<evidence type="ECO:0000259" key="2">
    <source>
        <dbReference type="Pfam" id="PF05362"/>
    </source>
</evidence>
<dbReference type="HOGENOM" id="CLU_042037_2_0_9"/>
<feature type="domain" description="PDZ" evidence="3">
    <location>
        <begin position="131"/>
        <end position="199"/>
    </location>
</feature>
<keyword evidence="1" id="KW-0472">Membrane</keyword>
<dbReference type="InterPro" id="IPR020568">
    <property type="entry name" value="Ribosomal_Su5_D2-typ_SF"/>
</dbReference>
<dbReference type="Proteomes" id="UP000014136">
    <property type="component" value="Unassembled WGS sequence"/>
</dbReference>
<sequence length="350" mass="38853">MKMKNRSSVNYLLAIVVALTIVASVFIPLPYYIEQPGSTIDLKELVTVNDQKDDNPGSFSLTSVGIRQATAVTALKAKFDPFEDLVSEEELFGGSSGAEYDRIQQYYMTSSQNNAIEQALKQAKRPYHFEYKGVYVMGIDPKSNFIDKISVGDTVTKVDGKTFTNTQEFMTYVQSKKVDEEVTITYLQDGKEKEATAKLITLESNKKAGIGITLVDHTEIESEDKIDFHVENIGGPSAGLMFTLEIYEQLTNQDLRKGKKIAGTGTMDNDGTIGRIGGIDKKVASASQEGVEIFFAPDDEITKEQKAAYPELKSNYEEALDAMKKMKSDMKIVPVKTLQDALTYLEKMKS</sequence>
<evidence type="ECO:0000313" key="4">
    <source>
        <dbReference type="EMBL" id="EOT29109.1"/>
    </source>
</evidence>
<evidence type="ECO:0000256" key="1">
    <source>
        <dbReference type="SAM" id="Phobius"/>
    </source>
</evidence>
<protein>
    <submittedName>
        <fullName evidence="4">PDZ domain-containing protein</fullName>
    </submittedName>
</protein>
<dbReference type="AlphaFoldDB" id="S0J857"/>
<feature type="domain" description="Lon proteolytic" evidence="2">
    <location>
        <begin position="234"/>
        <end position="301"/>
    </location>
</feature>
<dbReference type="GO" id="GO:0004252">
    <property type="term" value="F:serine-type endopeptidase activity"/>
    <property type="evidence" value="ECO:0007669"/>
    <property type="project" value="InterPro"/>
</dbReference>
<dbReference type="GO" id="GO:0005524">
    <property type="term" value="F:ATP binding"/>
    <property type="evidence" value="ECO:0007669"/>
    <property type="project" value="InterPro"/>
</dbReference>
<comment type="caution">
    <text evidence="4">The sequence shown here is derived from an EMBL/GenBank/DDBJ whole genome shotgun (WGS) entry which is preliminary data.</text>
</comment>
<dbReference type="GO" id="GO:0006508">
    <property type="term" value="P:proteolysis"/>
    <property type="evidence" value="ECO:0007669"/>
    <property type="project" value="InterPro"/>
</dbReference>